<dbReference type="InParanoid" id="A0A163EQS9"/>
<name>A0A163EQS9_PHYB8</name>
<dbReference type="Proteomes" id="UP000077315">
    <property type="component" value="Unassembled WGS sequence"/>
</dbReference>
<organism evidence="2 3">
    <name type="scientific">Phycomyces blakesleeanus (strain ATCC 8743b / DSM 1359 / FGSC 10004 / NBRC 33097 / NRRL 1555)</name>
    <dbReference type="NCBI Taxonomy" id="763407"/>
    <lineage>
        <taxon>Eukaryota</taxon>
        <taxon>Fungi</taxon>
        <taxon>Fungi incertae sedis</taxon>
        <taxon>Mucoromycota</taxon>
        <taxon>Mucoromycotina</taxon>
        <taxon>Mucoromycetes</taxon>
        <taxon>Mucorales</taxon>
        <taxon>Phycomycetaceae</taxon>
        <taxon>Phycomyces</taxon>
    </lineage>
</organism>
<protein>
    <submittedName>
        <fullName evidence="2">Uncharacterized protein</fullName>
    </submittedName>
</protein>
<gene>
    <name evidence="2" type="ORF">PHYBLDRAFT_161545</name>
</gene>
<keyword evidence="1" id="KW-1133">Transmembrane helix</keyword>
<keyword evidence="1" id="KW-0812">Transmembrane</keyword>
<accession>A0A163EQS9</accession>
<sequence>MGQLFETCLNFSRNYYRCFCSIVVDRQDYREVIFALFADTAYVNGVDFEGRLRGRYGAYYFVTTFCVNLSPQTPNSHSFKASYAEDHKELLSLKCGAILLNISLFIGLLTRIMSLSLFYLMFPKFGKTNWEQIEPFHAGKKVRICGPVESNCRLPQGNFVP</sequence>
<dbReference type="AlphaFoldDB" id="A0A163EQS9"/>
<dbReference type="RefSeq" id="XP_018298950.1">
    <property type="nucleotide sequence ID" value="XM_018434426.1"/>
</dbReference>
<proteinExistence type="predicted"/>
<dbReference type="GeneID" id="28995332"/>
<keyword evidence="3" id="KW-1185">Reference proteome</keyword>
<evidence type="ECO:0000313" key="2">
    <source>
        <dbReference type="EMBL" id="OAD80910.1"/>
    </source>
</evidence>
<evidence type="ECO:0000313" key="3">
    <source>
        <dbReference type="Proteomes" id="UP000077315"/>
    </source>
</evidence>
<feature type="transmembrane region" description="Helical" evidence="1">
    <location>
        <begin position="98"/>
        <end position="122"/>
    </location>
</feature>
<evidence type="ECO:0000256" key="1">
    <source>
        <dbReference type="SAM" id="Phobius"/>
    </source>
</evidence>
<dbReference type="EMBL" id="KV440971">
    <property type="protein sequence ID" value="OAD80910.1"/>
    <property type="molecule type" value="Genomic_DNA"/>
</dbReference>
<dbReference type="VEuPathDB" id="FungiDB:PHYBLDRAFT_161545"/>
<reference evidence="3" key="1">
    <citation type="submission" date="2015-06" db="EMBL/GenBank/DDBJ databases">
        <title>Expansion of signal transduction pathways in fungi by whole-genome duplication.</title>
        <authorList>
            <consortium name="DOE Joint Genome Institute"/>
            <person name="Corrochano L.M."/>
            <person name="Kuo A."/>
            <person name="Marcet-Houben M."/>
            <person name="Polaino S."/>
            <person name="Salamov A."/>
            <person name="Villalobos J.M."/>
            <person name="Alvarez M.I."/>
            <person name="Avalos J."/>
            <person name="Benito E.P."/>
            <person name="Benoit I."/>
            <person name="Burger G."/>
            <person name="Camino L.P."/>
            <person name="Canovas D."/>
            <person name="Cerda-Olmedo E."/>
            <person name="Cheng J.-F."/>
            <person name="Dominguez A."/>
            <person name="Elias M."/>
            <person name="Eslava A.P."/>
            <person name="Glaser F."/>
            <person name="Grimwood J."/>
            <person name="Gutierrez G."/>
            <person name="Heitman J."/>
            <person name="Henrissat B."/>
            <person name="Iturriaga E.A."/>
            <person name="Lang B.F."/>
            <person name="Lavin J.L."/>
            <person name="Lee S."/>
            <person name="Li W."/>
            <person name="Lindquist E."/>
            <person name="Lopez-Garcia S."/>
            <person name="Luque E.M."/>
            <person name="Marcos A.T."/>
            <person name="Martin J."/>
            <person name="McCluskey K."/>
            <person name="Medina H.R."/>
            <person name="Miralles-Duran A."/>
            <person name="Miyazaki A."/>
            <person name="Munoz-Torres E."/>
            <person name="Oguiza J.A."/>
            <person name="Ohm R."/>
            <person name="Olmedo M."/>
            <person name="Orejas M."/>
            <person name="Ortiz-Castellanos L."/>
            <person name="Pisabarro A.G."/>
            <person name="Rodriguez-Romero J."/>
            <person name="Ruiz-Herrera J."/>
            <person name="Ruiz-Vazquez R."/>
            <person name="Sanz C."/>
            <person name="Schackwitz W."/>
            <person name="Schmutz J."/>
            <person name="Shahriari M."/>
            <person name="Shelest E."/>
            <person name="Silva-Franco F."/>
            <person name="Soanes D."/>
            <person name="Syed K."/>
            <person name="Tagua V.G."/>
            <person name="Talbot N.J."/>
            <person name="Thon M."/>
            <person name="De vries R.P."/>
            <person name="Wiebenga A."/>
            <person name="Yadav J.S."/>
            <person name="Braun E.L."/>
            <person name="Baker S."/>
            <person name="Garre V."/>
            <person name="Horwitz B."/>
            <person name="Torres-Martinez S."/>
            <person name="Idnurm A."/>
            <person name="Herrera-Estrella A."/>
            <person name="Gabaldon T."/>
            <person name="Grigoriev I.V."/>
        </authorList>
    </citation>
    <scope>NUCLEOTIDE SEQUENCE [LARGE SCALE GENOMIC DNA]</scope>
    <source>
        <strain evidence="3">NRRL 1555(-)</strain>
    </source>
</reference>
<keyword evidence="1" id="KW-0472">Membrane</keyword>